<dbReference type="RefSeq" id="WP_377982914.1">
    <property type="nucleotide sequence ID" value="NZ_JBBKXZ010000001.1"/>
</dbReference>
<dbReference type="Gene3D" id="3.30.1120.80">
    <property type="match status" value="1"/>
</dbReference>
<evidence type="ECO:0000313" key="9">
    <source>
        <dbReference type="Proteomes" id="UP001598138"/>
    </source>
</evidence>
<name>A0ABW6DEX9_9BACT</name>
<dbReference type="Gene3D" id="3.40.720.10">
    <property type="entry name" value="Alkaline Phosphatase, subunit A"/>
    <property type="match status" value="1"/>
</dbReference>
<feature type="transmembrane region" description="Helical" evidence="6">
    <location>
        <begin position="136"/>
        <end position="158"/>
    </location>
</feature>
<dbReference type="InterPro" id="IPR050448">
    <property type="entry name" value="OpgB/LTA_synthase_biosynth"/>
</dbReference>
<feature type="transmembrane region" description="Helical" evidence="6">
    <location>
        <begin position="55"/>
        <end position="73"/>
    </location>
</feature>
<keyword evidence="5 6" id="KW-0472">Membrane</keyword>
<organism evidence="8 9">
    <name type="scientific">Aquirufa avitistagni</name>
    <dbReference type="NCBI Taxonomy" id="3104728"/>
    <lineage>
        <taxon>Bacteria</taxon>
        <taxon>Pseudomonadati</taxon>
        <taxon>Bacteroidota</taxon>
        <taxon>Cytophagia</taxon>
        <taxon>Cytophagales</taxon>
        <taxon>Flectobacillaceae</taxon>
        <taxon>Aquirufa</taxon>
    </lineage>
</organism>
<evidence type="ECO:0000256" key="3">
    <source>
        <dbReference type="ARBA" id="ARBA00022692"/>
    </source>
</evidence>
<comment type="caution">
    <text evidence="8">The sequence shown here is derived from an EMBL/GenBank/DDBJ whole genome shotgun (WGS) entry which is preliminary data.</text>
</comment>
<feature type="transmembrane region" description="Helical" evidence="6">
    <location>
        <begin position="12"/>
        <end position="30"/>
    </location>
</feature>
<gene>
    <name evidence="8" type="ORF">U0R10_05345</name>
</gene>
<sequence>MNYIISLIRLYAFWLIFFLVERIIFVIRFWDAITEAGGSEVFAIFQSALRLDASMTGYVLVIPALLWAIEIVSGKSFVSPRFLIGYQRFFIGLFALIGAVNLNIYQEWGAKVNYKVFKIFFNYPYESTISSLETGIGLTVGIFLFQVLFFGWLIRFFIRPAYQLHPWLVRPVLSLLVLGLTFLSVRGGWQLAPISQSMAYFSSKPILNHAAVNTTWNLAQDVTNNLAGNTADFHYLPESQVDSILHEYESGDSLARTEILTNKRPNVVFIILESFTADVVESLGGETGISAELGQLMQQGVSFTNLYASGDRTDKGLIAVMSAFPAQATKSIISETDKQEKLPSVAQVFKEQGYQTTFMYGGESEFFGFKPYVLSHGFDRSTDKHAFAEKDQNSKWGAHDGVVFKRFQSELGQLKQPFFATMLTLSNHEPFEIPETPRFPGSDLPNRFRSTAFYTDKSLGAFIRSARKEAWFKNTLFVIVADHGHRLPKEKYAISESQRFHIPLVLFGDVIKPEFRGKQLPVFGSQTDIAKTVLGQMGLDGSRFAFSQDLFATHPDRGYAFFDWDNGFGVISKQGFTSYDNAGKRLIKQEGSTRLLPFGQAYMQKVFATYLSY</sequence>
<feature type="domain" description="Sulfatase N-terminal" evidence="7">
    <location>
        <begin position="265"/>
        <end position="538"/>
    </location>
</feature>
<keyword evidence="2" id="KW-1003">Cell membrane</keyword>
<proteinExistence type="predicted"/>
<evidence type="ECO:0000256" key="1">
    <source>
        <dbReference type="ARBA" id="ARBA00004651"/>
    </source>
</evidence>
<dbReference type="PANTHER" id="PTHR47371">
    <property type="entry name" value="LIPOTEICHOIC ACID SYNTHASE"/>
    <property type="match status" value="1"/>
</dbReference>
<feature type="transmembrane region" description="Helical" evidence="6">
    <location>
        <begin position="167"/>
        <end position="189"/>
    </location>
</feature>
<evidence type="ECO:0000256" key="6">
    <source>
        <dbReference type="SAM" id="Phobius"/>
    </source>
</evidence>
<dbReference type="CDD" id="cd16015">
    <property type="entry name" value="LTA_synthase"/>
    <property type="match status" value="1"/>
</dbReference>
<keyword evidence="9" id="KW-1185">Reference proteome</keyword>
<evidence type="ECO:0000256" key="2">
    <source>
        <dbReference type="ARBA" id="ARBA00022475"/>
    </source>
</evidence>
<keyword evidence="4 6" id="KW-1133">Transmembrane helix</keyword>
<dbReference type="PANTHER" id="PTHR47371:SF3">
    <property type="entry name" value="PHOSPHOGLYCEROL TRANSFERASE I"/>
    <property type="match status" value="1"/>
</dbReference>
<accession>A0ABW6DEX9</accession>
<dbReference type="PIRSF" id="PIRSF005091">
    <property type="entry name" value="Mmb_sulf_HI1246"/>
    <property type="match status" value="1"/>
</dbReference>
<protein>
    <submittedName>
        <fullName evidence="8">Sulfatase-like hydrolase/transferase</fullName>
    </submittedName>
</protein>
<evidence type="ECO:0000256" key="4">
    <source>
        <dbReference type="ARBA" id="ARBA00022989"/>
    </source>
</evidence>
<dbReference type="Proteomes" id="UP001598138">
    <property type="component" value="Unassembled WGS sequence"/>
</dbReference>
<dbReference type="InterPro" id="IPR012160">
    <property type="entry name" value="LtaS-like"/>
</dbReference>
<evidence type="ECO:0000313" key="8">
    <source>
        <dbReference type="EMBL" id="MFD3394038.1"/>
    </source>
</evidence>
<dbReference type="InterPro" id="IPR000917">
    <property type="entry name" value="Sulfatase_N"/>
</dbReference>
<dbReference type="InterPro" id="IPR017850">
    <property type="entry name" value="Alkaline_phosphatase_core_sf"/>
</dbReference>
<dbReference type="EMBL" id="JBBKXZ010000001">
    <property type="protein sequence ID" value="MFD3394038.1"/>
    <property type="molecule type" value="Genomic_DNA"/>
</dbReference>
<comment type="subcellular location">
    <subcellularLocation>
        <location evidence="1">Cell membrane</location>
        <topology evidence="1">Multi-pass membrane protein</topology>
    </subcellularLocation>
</comment>
<feature type="transmembrane region" description="Helical" evidence="6">
    <location>
        <begin position="85"/>
        <end position="105"/>
    </location>
</feature>
<evidence type="ECO:0000259" key="7">
    <source>
        <dbReference type="Pfam" id="PF00884"/>
    </source>
</evidence>
<dbReference type="Pfam" id="PF00884">
    <property type="entry name" value="Sulfatase"/>
    <property type="match status" value="1"/>
</dbReference>
<reference evidence="8 9" key="1">
    <citation type="submission" date="2024-03" db="EMBL/GenBank/DDBJ databases">
        <title>Aquirufa genome sequencing.</title>
        <authorList>
            <person name="Pitt A."/>
            <person name="Hahn M.W."/>
        </authorList>
    </citation>
    <scope>NUCLEOTIDE SEQUENCE [LARGE SCALE GENOMIC DNA]</scope>
    <source>
        <strain evidence="8 9">OSTEICH-129V</strain>
    </source>
</reference>
<evidence type="ECO:0000256" key="5">
    <source>
        <dbReference type="ARBA" id="ARBA00023136"/>
    </source>
</evidence>
<keyword evidence="3 6" id="KW-0812">Transmembrane</keyword>
<dbReference type="SUPFAM" id="SSF53649">
    <property type="entry name" value="Alkaline phosphatase-like"/>
    <property type="match status" value="1"/>
</dbReference>